<dbReference type="InterPro" id="IPR050553">
    <property type="entry name" value="Thioredoxin_ResA/DsbE_sf"/>
</dbReference>
<sequence>MLALGLPMAGAQTRTVPRVVPKPAVAEPRTQPSAALPVPIGSGFTLRGLTLQGQVFGLSLLRGRVVLIHYWATDCAVCLDKMADLRRRAEAWQGQRFSVVYVQMDKQLASAQSYWQMVGMTQRGGSPATVLWRRDAAYRDSLPLSRPTTLPFSVLLNPEGRVVTSVEGRIPPQIWAQVAEQLR</sequence>
<evidence type="ECO:0000259" key="1">
    <source>
        <dbReference type="PROSITE" id="PS51352"/>
    </source>
</evidence>
<dbReference type="SUPFAM" id="SSF52833">
    <property type="entry name" value="Thioredoxin-like"/>
    <property type="match status" value="1"/>
</dbReference>
<dbReference type="PANTHER" id="PTHR42852">
    <property type="entry name" value="THIOL:DISULFIDE INTERCHANGE PROTEIN DSBE"/>
    <property type="match status" value="1"/>
</dbReference>
<dbReference type="Gene3D" id="3.40.30.10">
    <property type="entry name" value="Glutaredoxin"/>
    <property type="match status" value="1"/>
</dbReference>
<dbReference type="InterPro" id="IPR000866">
    <property type="entry name" value="AhpC/TSA"/>
</dbReference>
<feature type="domain" description="Thioredoxin" evidence="1">
    <location>
        <begin position="16"/>
        <end position="183"/>
    </location>
</feature>
<dbReference type="GO" id="GO:0016491">
    <property type="term" value="F:oxidoreductase activity"/>
    <property type="evidence" value="ECO:0007669"/>
    <property type="project" value="InterPro"/>
</dbReference>
<dbReference type="GO" id="GO:0016209">
    <property type="term" value="F:antioxidant activity"/>
    <property type="evidence" value="ECO:0007669"/>
    <property type="project" value="InterPro"/>
</dbReference>
<reference evidence="2 3" key="1">
    <citation type="submission" date="2017-07" db="EMBL/GenBank/DDBJ databases">
        <title>Complete Genome Sequence of the cosmetic ferment Vitreoscilla filiformis (ATCC15551).</title>
        <authorList>
            <person name="Contreras S."/>
            <person name="Sagory-Zalkind P."/>
            <person name="Blanquart H."/>
            <person name="Iltis A."/>
            <person name="Morand S.C."/>
        </authorList>
    </citation>
    <scope>NUCLEOTIDE SEQUENCE [LARGE SCALE GENOMIC DNA]</scope>
    <source>
        <strain evidence="2 3">ATCC 15551</strain>
    </source>
</reference>
<organism evidence="2 3">
    <name type="scientific">Vitreoscilla filiformis</name>
    <dbReference type="NCBI Taxonomy" id="63"/>
    <lineage>
        <taxon>Bacteria</taxon>
        <taxon>Pseudomonadati</taxon>
        <taxon>Pseudomonadota</taxon>
        <taxon>Betaproteobacteria</taxon>
        <taxon>Neisseriales</taxon>
        <taxon>Neisseriaceae</taxon>
        <taxon>Vitreoscilla</taxon>
    </lineage>
</organism>
<protein>
    <submittedName>
        <fullName evidence="2">Redoxin</fullName>
    </submittedName>
</protein>
<keyword evidence="3" id="KW-1185">Reference proteome</keyword>
<dbReference type="AlphaFoldDB" id="A0A221KBA3"/>
<gene>
    <name evidence="2" type="ORF">VITFI_CDS0533</name>
</gene>
<evidence type="ECO:0000313" key="3">
    <source>
        <dbReference type="Proteomes" id="UP000199729"/>
    </source>
</evidence>
<evidence type="ECO:0000313" key="2">
    <source>
        <dbReference type="EMBL" id="ASM76312.1"/>
    </source>
</evidence>
<dbReference type="Pfam" id="PF00578">
    <property type="entry name" value="AhpC-TSA"/>
    <property type="match status" value="1"/>
</dbReference>
<dbReference type="CDD" id="cd02966">
    <property type="entry name" value="TlpA_like_family"/>
    <property type="match status" value="1"/>
</dbReference>
<dbReference type="InterPro" id="IPR013766">
    <property type="entry name" value="Thioredoxin_domain"/>
</dbReference>
<dbReference type="EMBL" id="CP022423">
    <property type="protein sequence ID" value="ASM76312.1"/>
    <property type="molecule type" value="Genomic_DNA"/>
</dbReference>
<dbReference type="PANTHER" id="PTHR42852:SF17">
    <property type="entry name" value="THIOREDOXIN-LIKE PROTEIN HI_1115"/>
    <property type="match status" value="1"/>
</dbReference>
<dbReference type="KEGG" id="vff:VITFI_CDS0533"/>
<proteinExistence type="predicted"/>
<dbReference type="PROSITE" id="PS51352">
    <property type="entry name" value="THIOREDOXIN_2"/>
    <property type="match status" value="1"/>
</dbReference>
<accession>A0A221KBA3</accession>
<dbReference type="Proteomes" id="UP000199729">
    <property type="component" value="Chromosome"/>
</dbReference>
<name>A0A221KBA3_VITFI</name>
<dbReference type="InterPro" id="IPR036249">
    <property type="entry name" value="Thioredoxin-like_sf"/>
</dbReference>